<dbReference type="SMART" id="SM00066">
    <property type="entry name" value="GAL4"/>
    <property type="match status" value="1"/>
</dbReference>
<dbReference type="GO" id="GO:0008270">
    <property type="term" value="F:zinc ion binding"/>
    <property type="evidence" value="ECO:0007669"/>
    <property type="project" value="InterPro"/>
</dbReference>
<gene>
    <name evidence="4" type="ORF">J7T54_001671</name>
</gene>
<feature type="compositionally biased region" description="Low complexity" evidence="2">
    <location>
        <begin position="76"/>
        <end position="92"/>
    </location>
</feature>
<feature type="region of interest" description="Disordered" evidence="2">
    <location>
        <begin position="56"/>
        <end position="110"/>
    </location>
</feature>
<keyword evidence="5" id="KW-1185">Reference proteome</keyword>
<dbReference type="AlphaFoldDB" id="A0A9P9Y683"/>
<evidence type="ECO:0000313" key="4">
    <source>
        <dbReference type="EMBL" id="KAI6783795.1"/>
    </source>
</evidence>
<protein>
    <recommendedName>
        <fullName evidence="3">Zn(2)-C6 fungal-type domain-containing protein</fullName>
    </recommendedName>
</protein>
<dbReference type="GeneID" id="75828188"/>
<dbReference type="SUPFAM" id="SSF57701">
    <property type="entry name" value="Zn2/Cys6 DNA-binding domain"/>
    <property type="match status" value="1"/>
</dbReference>
<evidence type="ECO:0000256" key="1">
    <source>
        <dbReference type="ARBA" id="ARBA00023242"/>
    </source>
</evidence>
<evidence type="ECO:0000313" key="5">
    <source>
        <dbReference type="Proteomes" id="UP001055219"/>
    </source>
</evidence>
<dbReference type="InterPro" id="IPR021858">
    <property type="entry name" value="Fun_TF"/>
</dbReference>
<dbReference type="InterPro" id="IPR036864">
    <property type="entry name" value="Zn2-C6_fun-type_DNA-bd_sf"/>
</dbReference>
<evidence type="ECO:0000256" key="2">
    <source>
        <dbReference type="SAM" id="MobiDB-lite"/>
    </source>
</evidence>
<accession>A0A9P9Y683</accession>
<name>A0A9P9Y683_9HYPO</name>
<sequence length="522" mass="58101">MPNTGKPSRDCHLCRKRRVKCDLGRPQCQRCIKYGAECPGYRNQQDLLFRDANPANTKKRNKRTQQLLSGQNLTASSSASGYTSSSSFSSPSTMNLDTGLDPSHMATGSTELVPLAGGDGAFGTFQVQMPMARTINEHWTNHSIPILLNVYSTMGFLSRMLSCYPTEGPLVWAAHLFTRTYVINLRFPTAIHNETLDENRRELGAYMGKTISAVAQALNHPDGVFRDDVLATVWILANYEILIGSLGRDPFQSNWTTHLQGLYTIMKSRGIEHLRSDCSRAAFWTGFNLVQVGCLISTTSSHPESESWLESMGHVISEDERLALIASMLMAKVATIQSRMFALVQADDKETAAREYVSLMGGLTAAEHEANVSFATPEVQAAGDVLGSYWRNMYCATLVKGYHIAQQLVNLVTHYPLCPIPLTQLETERNYCLGRVRSSAREIVDFASEHFGRDLRTQDHSPKTLFEALRLVWPLTAVYITQSTTWEQTASAGRLLLYVGRELGIRQALEVYPKSDPERGSV</sequence>
<dbReference type="Gene3D" id="4.10.240.10">
    <property type="entry name" value="Zn(2)-C6 fungal-type DNA-binding domain"/>
    <property type="match status" value="1"/>
</dbReference>
<dbReference type="InterPro" id="IPR053175">
    <property type="entry name" value="DHMBA_Reg_Transcription_Factor"/>
</dbReference>
<dbReference type="InterPro" id="IPR001138">
    <property type="entry name" value="Zn2Cys6_DnaBD"/>
</dbReference>
<dbReference type="EMBL" id="JAGIXG020000006">
    <property type="protein sequence ID" value="KAI6783795.1"/>
    <property type="molecule type" value="Genomic_DNA"/>
</dbReference>
<organism evidence="4 5">
    <name type="scientific">Emericellopsis cladophorae</name>
    <dbReference type="NCBI Taxonomy" id="2686198"/>
    <lineage>
        <taxon>Eukaryota</taxon>
        <taxon>Fungi</taxon>
        <taxon>Dikarya</taxon>
        <taxon>Ascomycota</taxon>
        <taxon>Pezizomycotina</taxon>
        <taxon>Sordariomycetes</taxon>
        <taxon>Hypocreomycetidae</taxon>
        <taxon>Hypocreales</taxon>
        <taxon>Bionectriaceae</taxon>
        <taxon>Emericellopsis</taxon>
    </lineage>
</organism>
<dbReference type="CDD" id="cd00067">
    <property type="entry name" value="GAL4"/>
    <property type="match status" value="1"/>
</dbReference>
<reference evidence="4" key="2">
    <citation type="submission" date="2022-07" db="EMBL/GenBank/DDBJ databases">
        <authorList>
            <person name="Goncalves M.F.M."/>
            <person name="Hilario S."/>
            <person name="Van De Peer Y."/>
            <person name="Esteves A.C."/>
            <person name="Alves A."/>
        </authorList>
    </citation>
    <scope>NUCLEOTIDE SEQUENCE</scope>
    <source>
        <strain evidence="4">MUM 19.33</strain>
    </source>
</reference>
<dbReference type="OrthoDB" id="4491390at2759"/>
<dbReference type="GO" id="GO:0000981">
    <property type="term" value="F:DNA-binding transcription factor activity, RNA polymerase II-specific"/>
    <property type="evidence" value="ECO:0007669"/>
    <property type="project" value="InterPro"/>
</dbReference>
<feature type="domain" description="Zn(2)-C6 fungal-type" evidence="3">
    <location>
        <begin position="10"/>
        <end position="38"/>
    </location>
</feature>
<dbReference type="Proteomes" id="UP001055219">
    <property type="component" value="Unassembled WGS sequence"/>
</dbReference>
<reference evidence="4" key="1">
    <citation type="journal article" date="2021" name="J Fungi (Basel)">
        <title>Genomic and Metabolomic Analyses of the Marine Fungus Emericellopsis cladophorae: Insights into Saltwater Adaptability Mechanisms and Its Biosynthetic Potential.</title>
        <authorList>
            <person name="Goncalves M.F.M."/>
            <person name="Hilario S."/>
            <person name="Van de Peer Y."/>
            <person name="Esteves A.C."/>
            <person name="Alves A."/>
        </authorList>
    </citation>
    <scope>NUCLEOTIDE SEQUENCE</scope>
    <source>
        <strain evidence="4">MUM 19.33</strain>
    </source>
</reference>
<dbReference type="PROSITE" id="PS50048">
    <property type="entry name" value="ZN2_CY6_FUNGAL_2"/>
    <property type="match status" value="1"/>
</dbReference>
<evidence type="ECO:0000259" key="3">
    <source>
        <dbReference type="PROSITE" id="PS50048"/>
    </source>
</evidence>
<dbReference type="Pfam" id="PF00172">
    <property type="entry name" value="Zn_clus"/>
    <property type="match status" value="1"/>
</dbReference>
<comment type="caution">
    <text evidence="4">The sequence shown here is derived from an EMBL/GenBank/DDBJ whole genome shotgun (WGS) entry which is preliminary data.</text>
</comment>
<dbReference type="RefSeq" id="XP_051364651.1">
    <property type="nucleotide sequence ID" value="XM_051503692.1"/>
</dbReference>
<dbReference type="PANTHER" id="PTHR38791">
    <property type="entry name" value="ZN(II)2CYS6 TRANSCRIPTION FACTOR (EUROFUNG)-RELATED-RELATED"/>
    <property type="match status" value="1"/>
</dbReference>
<keyword evidence="1" id="KW-0539">Nucleus</keyword>
<feature type="compositionally biased region" description="Polar residues" evidence="2">
    <location>
        <begin position="64"/>
        <end position="75"/>
    </location>
</feature>
<proteinExistence type="predicted"/>
<dbReference type="PANTHER" id="PTHR38791:SF13">
    <property type="entry name" value="ZN(2)-C6 FUNGAL-TYPE DOMAIN-CONTAINING PROTEIN"/>
    <property type="match status" value="1"/>
</dbReference>
<dbReference type="Pfam" id="PF11951">
    <property type="entry name" value="Fungal_trans_2"/>
    <property type="match status" value="1"/>
</dbReference>